<organism evidence="1 2">
    <name type="scientific">Portunus trituberculatus</name>
    <name type="common">Swimming crab</name>
    <name type="synonym">Neptunus trituberculatus</name>
    <dbReference type="NCBI Taxonomy" id="210409"/>
    <lineage>
        <taxon>Eukaryota</taxon>
        <taxon>Metazoa</taxon>
        <taxon>Ecdysozoa</taxon>
        <taxon>Arthropoda</taxon>
        <taxon>Crustacea</taxon>
        <taxon>Multicrustacea</taxon>
        <taxon>Malacostraca</taxon>
        <taxon>Eumalacostraca</taxon>
        <taxon>Eucarida</taxon>
        <taxon>Decapoda</taxon>
        <taxon>Pleocyemata</taxon>
        <taxon>Brachyura</taxon>
        <taxon>Eubrachyura</taxon>
        <taxon>Portunoidea</taxon>
        <taxon>Portunidae</taxon>
        <taxon>Portuninae</taxon>
        <taxon>Portunus</taxon>
    </lineage>
</organism>
<dbReference type="EMBL" id="VSRR010007874">
    <property type="protein sequence ID" value="MPC47689.1"/>
    <property type="molecule type" value="Genomic_DNA"/>
</dbReference>
<protein>
    <submittedName>
        <fullName evidence="1">Uncharacterized protein</fullName>
    </submittedName>
</protein>
<reference evidence="1 2" key="1">
    <citation type="submission" date="2019-05" db="EMBL/GenBank/DDBJ databases">
        <title>Another draft genome of Portunus trituberculatus and its Hox gene families provides insights of decapod evolution.</title>
        <authorList>
            <person name="Jeong J.-H."/>
            <person name="Song I."/>
            <person name="Kim S."/>
            <person name="Choi T."/>
            <person name="Kim D."/>
            <person name="Ryu S."/>
            <person name="Kim W."/>
        </authorList>
    </citation>
    <scope>NUCLEOTIDE SEQUENCE [LARGE SCALE GENOMIC DNA]</scope>
    <source>
        <tissue evidence="1">Muscle</tissue>
    </source>
</reference>
<keyword evidence="2" id="KW-1185">Reference proteome</keyword>
<proteinExistence type="predicted"/>
<sequence length="61" mass="6528">MHSLYHSLPFSVPPASLTLCSSSPLAQPPPPISLRSSCLCSQSISPCRRTISPPRLSNSHV</sequence>
<accession>A0A5B7FQY5</accession>
<name>A0A5B7FQY5_PORTR</name>
<gene>
    <name evidence="1" type="ORF">E2C01_041443</name>
</gene>
<evidence type="ECO:0000313" key="2">
    <source>
        <dbReference type="Proteomes" id="UP000324222"/>
    </source>
</evidence>
<comment type="caution">
    <text evidence="1">The sequence shown here is derived from an EMBL/GenBank/DDBJ whole genome shotgun (WGS) entry which is preliminary data.</text>
</comment>
<dbReference type="Proteomes" id="UP000324222">
    <property type="component" value="Unassembled WGS sequence"/>
</dbReference>
<evidence type="ECO:0000313" key="1">
    <source>
        <dbReference type="EMBL" id="MPC47689.1"/>
    </source>
</evidence>
<dbReference type="AlphaFoldDB" id="A0A5B7FQY5"/>